<dbReference type="AlphaFoldDB" id="A0A2G6PFW3"/>
<organism evidence="10 11">
    <name type="scientific">Candidatus Contendibacter odensensis</name>
    <dbReference type="NCBI Taxonomy" id="1400860"/>
    <lineage>
        <taxon>Bacteria</taxon>
        <taxon>Pseudomonadati</taxon>
        <taxon>Pseudomonadota</taxon>
        <taxon>Gammaproteobacteria</taxon>
        <taxon>Candidatus Competibacteraceae</taxon>
        <taxon>Candidatus Contendibacter</taxon>
    </lineage>
</organism>
<feature type="transmembrane region" description="Helical" evidence="7">
    <location>
        <begin position="33"/>
        <end position="58"/>
    </location>
</feature>
<feature type="transmembrane region" description="Helical" evidence="7">
    <location>
        <begin position="216"/>
        <end position="234"/>
    </location>
</feature>
<feature type="transmembrane region" description="Helical" evidence="7">
    <location>
        <begin position="181"/>
        <end position="204"/>
    </location>
</feature>
<gene>
    <name evidence="10" type="ORF">CSA09_00805</name>
</gene>
<evidence type="ECO:0000256" key="3">
    <source>
        <dbReference type="ARBA" id="ARBA00022475"/>
    </source>
</evidence>
<proteinExistence type="inferred from homology"/>
<keyword evidence="3" id="KW-1003">Cell membrane</keyword>
<dbReference type="Pfam" id="PF09335">
    <property type="entry name" value="VTT_dom"/>
    <property type="match status" value="1"/>
</dbReference>
<evidence type="ECO:0000256" key="7">
    <source>
        <dbReference type="SAM" id="Phobius"/>
    </source>
</evidence>
<evidence type="ECO:0000259" key="9">
    <source>
        <dbReference type="Pfam" id="PF14067"/>
    </source>
</evidence>
<accession>A0A2G6PFW3</accession>
<feature type="domain" description="VTT" evidence="8">
    <location>
        <begin position="40"/>
        <end position="163"/>
    </location>
</feature>
<evidence type="ECO:0000313" key="10">
    <source>
        <dbReference type="EMBL" id="PIE83447.1"/>
    </source>
</evidence>
<dbReference type="Pfam" id="PF14067">
    <property type="entry name" value="LssY_C"/>
    <property type="match status" value="1"/>
</dbReference>
<evidence type="ECO:0000256" key="2">
    <source>
        <dbReference type="ARBA" id="ARBA00010792"/>
    </source>
</evidence>
<name>A0A2G6PFW3_9GAMM</name>
<keyword evidence="6 7" id="KW-0472">Membrane</keyword>
<dbReference type="InterPro" id="IPR032818">
    <property type="entry name" value="DedA-like"/>
</dbReference>
<feature type="transmembrane region" description="Helical" evidence="7">
    <location>
        <begin position="64"/>
        <end position="85"/>
    </location>
</feature>
<dbReference type="PANTHER" id="PTHR30353">
    <property type="entry name" value="INNER MEMBRANE PROTEIN DEDA-RELATED"/>
    <property type="match status" value="1"/>
</dbReference>
<feature type="transmembrane region" description="Helical" evidence="7">
    <location>
        <begin position="144"/>
        <end position="161"/>
    </location>
</feature>
<evidence type="ECO:0000256" key="4">
    <source>
        <dbReference type="ARBA" id="ARBA00022692"/>
    </source>
</evidence>
<keyword evidence="4 7" id="KW-0812">Transmembrane</keyword>
<dbReference type="EMBL" id="PDTV01000004">
    <property type="protein sequence ID" value="PIE83447.1"/>
    <property type="molecule type" value="Genomic_DNA"/>
</dbReference>
<dbReference type="PANTHER" id="PTHR30353:SF15">
    <property type="entry name" value="INNER MEMBRANE PROTEIN YABI"/>
    <property type="match status" value="1"/>
</dbReference>
<comment type="subcellular location">
    <subcellularLocation>
        <location evidence="1">Cell membrane</location>
        <topology evidence="1">Multi-pass membrane protein</topology>
    </subcellularLocation>
</comment>
<sequence length="428" mass="48873">MASEFVSTVLEWIAAHPHWISTVIFITTLTESLVIIGIIVPGAVIMFTFGTLIGLGQIDFYTAWWWSTLGAITGDAISFWIGHLFHHNIHQKWPFAKHPELLTRSETFFRKHGGKSVLFGRFFGPTRGTIPTVAGMMGMAWHHFMMANIVSAILWAPAYLIPGMVFGTSLDPAASRVAHRLVALLLITIALLWLIIWVVTHAVRLFQAQALNWKPLSLYSFIALLIVAILHIGFHNGTNPQHYPPHNTHHTQSQQQWWTKGWQNLPQQRNDFRGQNQQDFVLQWVGTEEELKSRLKQTGWQPAPSLDLKGMLLWLDPNAALQKLPVLPQTHNGQGDALRWVYYDNTSSARWVLRFWDVGARLSPESKTIWIGSITHQKIQSRMWLFTFTADDPQARTPHHILQPLWQGLKIQKVQRHDSDQAITLITD</sequence>
<dbReference type="InterPro" id="IPR025902">
    <property type="entry name" value="LssY-like-C_dom"/>
</dbReference>
<comment type="similarity">
    <text evidence="2">Belongs to the DedA family.</text>
</comment>
<keyword evidence="5 7" id="KW-1133">Transmembrane helix</keyword>
<dbReference type="InterPro" id="IPR032816">
    <property type="entry name" value="VTT_dom"/>
</dbReference>
<evidence type="ECO:0000256" key="1">
    <source>
        <dbReference type="ARBA" id="ARBA00004651"/>
    </source>
</evidence>
<evidence type="ECO:0000313" key="11">
    <source>
        <dbReference type="Proteomes" id="UP000229278"/>
    </source>
</evidence>
<dbReference type="Proteomes" id="UP000229278">
    <property type="component" value="Unassembled WGS sequence"/>
</dbReference>
<dbReference type="GO" id="GO:0005886">
    <property type="term" value="C:plasma membrane"/>
    <property type="evidence" value="ECO:0007669"/>
    <property type="project" value="UniProtKB-SubCell"/>
</dbReference>
<protein>
    <submittedName>
        <fullName evidence="10">Uncharacterized protein</fullName>
    </submittedName>
</protein>
<evidence type="ECO:0000256" key="6">
    <source>
        <dbReference type="ARBA" id="ARBA00023136"/>
    </source>
</evidence>
<comment type="caution">
    <text evidence="10">The sequence shown here is derived from an EMBL/GenBank/DDBJ whole genome shotgun (WGS) entry which is preliminary data.</text>
</comment>
<evidence type="ECO:0000259" key="8">
    <source>
        <dbReference type="Pfam" id="PF09335"/>
    </source>
</evidence>
<evidence type="ECO:0000256" key="5">
    <source>
        <dbReference type="ARBA" id="ARBA00022989"/>
    </source>
</evidence>
<feature type="domain" description="LssY-like C-terminal" evidence="9">
    <location>
        <begin position="262"/>
        <end position="378"/>
    </location>
</feature>
<reference evidence="10 11" key="1">
    <citation type="submission" date="2017-10" db="EMBL/GenBank/DDBJ databases">
        <title>Novel microbial diversity and functional potential in the marine mammal oral microbiome.</title>
        <authorList>
            <person name="Dudek N.K."/>
            <person name="Sun C.L."/>
            <person name="Burstein D."/>
            <person name="Kantor R.S."/>
            <person name="Aliaga Goltsman D.S."/>
            <person name="Bik E.M."/>
            <person name="Thomas B.C."/>
            <person name="Banfield J.F."/>
            <person name="Relman D.A."/>
        </authorList>
    </citation>
    <scope>NUCLEOTIDE SEQUENCE [LARGE SCALE GENOMIC DNA]</scope>
    <source>
        <strain evidence="10">DOLJORAL78_50_517</strain>
    </source>
</reference>